<dbReference type="KEGG" id="sap:Sulac_0780"/>
<dbReference type="AlphaFoldDB" id="G8U151"/>
<reference evidence="1 2" key="2">
    <citation type="journal article" date="2012" name="Stand. Genomic Sci.">
        <title>Complete genome sequence of the moderately thermophilic mineral-sulfide-oxidizing firmicute Sulfobacillus acidophilus type strain (NAL(T)).</title>
        <authorList>
            <person name="Anderson I."/>
            <person name="Chertkov O."/>
            <person name="Chen A."/>
            <person name="Saunders E."/>
            <person name="Lapidus A."/>
            <person name="Nolan M."/>
            <person name="Lucas S."/>
            <person name="Hammon N."/>
            <person name="Deshpande S."/>
            <person name="Cheng J.F."/>
            <person name="Han C."/>
            <person name="Tapia R."/>
            <person name="Goodwin L.A."/>
            <person name="Pitluck S."/>
            <person name="Liolios K."/>
            <person name="Pagani I."/>
            <person name="Ivanova N."/>
            <person name="Mikhailova N."/>
            <person name="Pati A."/>
            <person name="Palaniappan K."/>
            <person name="Land M."/>
            <person name="Pan C."/>
            <person name="Rohde M."/>
            <person name="Pukall R."/>
            <person name="Goker M."/>
            <person name="Detter J.C."/>
            <person name="Woyke T."/>
            <person name="Bristow J."/>
            <person name="Eisen J.A."/>
            <person name="Markowitz V."/>
            <person name="Hugenholtz P."/>
            <person name="Kyrpides N.C."/>
            <person name="Klenk H.P."/>
            <person name="Mavromatis K."/>
        </authorList>
    </citation>
    <scope>NUCLEOTIDE SEQUENCE [LARGE SCALE GENOMIC DNA]</scope>
    <source>
        <strain evidence="2">ATCC 700253 / DSM 10332 / NAL</strain>
    </source>
</reference>
<dbReference type="EMBL" id="CP003179">
    <property type="protein sequence ID" value="AEW04284.1"/>
    <property type="molecule type" value="Genomic_DNA"/>
</dbReference>
<dbReference type="HOGENOM" id="CLU_2467841_0_0_9"/>
<protein>
    <submittedName>
        <fullName evidence="1">Uncharacterized protein</fullName>
    </submittedName>
</protein>
<evidence type="ECO:0000313" key="1">
    <source>
        <dbReference type="EMBL" id="AEW04284.1"/>
    </source>
</evidence>
<dbReference type="Proteomes" id="UP000005439">
    <property type="component" value="Chromosome"/>
</dbReference>
<name>G8U151_SULAD</name>
<proteinExistence type="predicted"/>
<dbReference type="PATRIC" id="fig|679936.5.peg.828"/>
<organism evidence="1 2">
    <name type="scientific">Sulfobacillus acidophilus (strain ATCC 700253 / DSM 10332 / NAL)</name>
    <dbReference type="NCBI Taxonomy" id="679936"/>
    <lineage>
        <taxon>Bacteria</taxon>
        <taxon>Bacillati</taxon>
        <taxon>Bacillota</taxon>
        <taxon>Clostridia</taxon>
        <taxon>Eubacteriales</taxon>
        <taxon>Clostridiales Family XVII. Incertae Sedis</taxon>
        <taxon>Sulfobacillus</taxon>
    </lineage>
</organism>
<sequence>MSGSPSQQAIREHLSTTRWAILKGWQRLTGCSEQEVQFALDALGADHVMGILYVVQYPRCGHAADVLKEPIIRQVGQCSLCEAECERA</sequence>
<gene>
    <name evidence="1" type="ordered locus">Sulac_0780</name>
</gene>
<accession>G8U151</accession>
<keyword evidence="2" id="KW-1185">Reference proteome</keyword>
<reference evidence="2" key="1">
    <citation type="submission" date="2011-12" db="EMBL/GenBank/DDBJ databases">
        <title>The complete genome of chromosome of Sulfobacillus acidophilus DSM 10332.</title>
        <authorList>
            <person name="Lucas S."/>
            <person name="Han J."/>
            <person name="Lapidus A."/>
            <person name="Bruce D."/>
            <person name="Goodwin L."/>
            <person name="Pitluck S."/>
            <person name="Peters L."/>
            <person name="Kyrpides N."/>
            <person name="Mavromatis K."/>
            <person name="Ivanova N."/>
            <person name="Mikhailova N."/>
            <person name="Chertkov O."/>
            <person name="Saunders E."/>
            <person name="Detter J.C."/>
            <person name="Tapia R."/>
            <person name="Han C."/>
            <person name="Land M."/>
            <person name="Hauser L."/>
            <person name="Markowitz V."/>
            <person name="Cheng J.-F."/>
            <person name="Hugenholtz P."/>
            <person name="Woyke T."/>
            <person name="Wu D."/>
            <person name="Pukall R."/>
            <person name="Gehrich-Schroeter G."/>
            <person name="Schneider S."/>
            <person name="Klenk H.-P."/>
            <person name="Eisen J.A."/>
        </authorList>
    </citation>
    <scope>NUCLEOTIDE SEQUENCE [LARGE SCALE GENOMIC DNA]</scope>
    <source>
        <strain evidence="2">ATCC 700253 / DSM 10332 / NAL</strain>
    </source>
</reference>
<evidence type="ECO:0000313" key="2">
    <source>
        <dbReference type="Proteomes" id="UP000005439"/>
    </source>
</evidence>